<dbReference type="Proteomes" id="UP001424741">
    <property type="component" value="Unassembled WGS sequence"/>
</dbReference>
<evidence type="ECO:0000256" key="1">
    <source>
        <dbReference type="ARBA" id="ARBA00022946"/>
    </source>
</evidence>
<comment type="caution">
    <text evidence="2">The sequence shown here is derived from an EMBL/GenBank/DDBJ whole genome shotgun (WGS) entry which is preliminary data.</text>
</comment>
<dbReference type="InterPro" id="IPR017703">
    <property type="entry name" value="YgfZ/GCV_T_CS"/>
</dbReference>
<gene>
    <name evidence="2" type="primary">ygfZ</name>
    <name evidence="2" type="ORF">Rhal01_00891</name>
</gene>
<dbReference type="PANTHER" id="PTHR22602">
    <property type="entry name" value="TRANSFERASE CAF17, MITOCHONDRIAL-RELATED"/>
    <property type="match status" value="1"/>
</dbReference>
<evidence type="ECO:0000313" key="2">
    <source>
        <dbReference type="EMBL" id="GAA5494727.1"/>
    </source>
</evidence>
<dbReference type="EMBL" id="BAABRL010000002">
    <property type="protein sequence ID" value="GAA5494727.1"/>
    <property type="molecule type" value="Genomic_DNA"/>
</dbReference>
<organism evidence="2 3">
    <name type="scientific">Rubritalea halochordaticola</name>
    <dbReference type="NCBI Taxonomy" id="714537"/>
    <lineage>
        <taxon>Bacteria</taxon>
        <taxon>Pseudomonadati</taxon>
        <taxon>Verrucomicrobiota</taxon>
        <taxon>Verrucomicrobiia</taxon>
        <taxon>Verrucomicrobiales</taxon>
        <taxon>Rubritaleaceae</taxon>
        <taxon>Rubritalea</taxon>
    </lineage>
</organism>
<dbReference type="PIRSF" id="PIRSF006487">
    <property type="entry name" value="GcvT"/>
    <property type="match status" value="1"/>
</dbReference>
<dbReference type="InterPro" id="IPR045179">
    <property type="entry name" value="YgfZ/GcvT"/>
</dbReference>
<keyword evidence="3" id="KW-1185">Reference proteome</keyword>
<protein>
    <submittedName>
        <fullName evidence="2">tRNA-modifying protein YgfZ</fullName>
    </submittedName>
</protein>
<dbReference type="SUPFAM" id="SSF103025">
    <property type="entry name" value="Folate-binding domain"/>
    <property type="match status" value="1"/>
</dbReference>
<dbReference type="InterPro" id="IPR027266">
    <property type="entry name" value="TrmE/GcvT-like"/>
</dbReference>
<dbReference type="PANTHER" id="PTHR22602:SF0">
    <property type="entry name" value="TRANSFERASE CAF17, MITOCHONDRIAL-RELATED"/>
    <property type="match status" value="1"/>
</dbReference>
<accession>A0ABP9UWG8</accession>
<dbReference type="Gene3D" id="3.30.1360.120">
    <property type="entry name" value="Probable tRNA modification gtpase trme, domain 1"/>
    <property type="match status" value="2"/>
</dbReference>
<evidence type="ECO:0000313" key="3">
    <source>
        <dbReference type="Proteomes" id="UP001424741"/>
    </source>
</evidence>
<dbReference type="RefSeq" id="WP_346187630.1">
    <property type="nucleotide sequence ID" value="NZ_BAABRL010000002.1"/>
</dbReference>
<name>A0ABP9UWG8_9BACT</name>
<reference evidence="2 3" key="1">
    <citation type="submission" date="2024-02" db="EMBL/GenBank/DDBJ databases">
        <title>Rubritalea halochordaticola NBRC 107102.</title>
        <authorList>
            <person name="Ichikawa N."/>
            <person name="Katano-Makiyama Y."/>
            <person name="Hidaka K."/>
        </authorList>
    </citation>
    <scope>NUCLEOTIDE SEQUENCE [LARGE SCALE GENOMIC DNA]</scope>
    <source>
        <strain evidence="2 3">NBRC 107102</strain>
    </source>
</reference>
<keyword evidence="1" id="KW-0809">Transit peptide</keyword>
<dbReference type="NCBIfam" id="TIGR03317">
    <property type="entry name" value="ygfZ_signature"/>
    <property type="match status" value="1"/>
</dbReference>
<proteinExistence type="predicted"/>
<sequence length="276" mass="30682">MKPFTLTADSQFPIERAVFKLSGPDARQYLNGQISQDVSLATESKAPYAIVADFKGKMDGDLYVRQHGEDLLIDCDPSLREELFTRLDRYIIADDAELSDVSDEIQFTHIIEPSREIPGSWSCTRLGQYGVDVIRDCVPELETKPICEADAERARITHMIPKWGHELDNETLPPEAGLEERAISYTKGCYTGQEVISRMKSAGKTNRHLVLLKIDAKVHEGTPLITDNASTDKPAGVITSVCEIDGTHIALAYRKRKYQDSTTFTCGEANAEVISS</sequence>